<evidence type="ECO:0000313" key="2">
    <source>
        <dbReference type="Proteomes" id="UP001329151"/>
    </source>
</evidence>
<reference evidence="1 2" key="1">
    <citation type="submission" date="2023-10" db="EMBL/GenBank/DDBJ databases">
        <title>Complete Genome Sequence of Limnobacter thiooxidans CS-K2T, Isolated from freshwater lake sediments in Bavaria, Germany.</title>
        <authorList>
            <person name="Naruki M."/>
            <person name="Watanabe A."/>
            <person name="Warashina T."/>
            <person name="Morita T."/>
            <person name="Arakawa K."/>
        </authorList>
    </citation>
    <scope>NUCLEOTIDE SEQUENCE [LARGE SCALE GENOMIC DNA]</scope>
    <source>
        <strain evidence="1 2">CS-K2</strain>
    </source>
</reference>
<name>A0AA86IYM3_9BURK</name>
<proteinExistence type="predicted"/>
<keyword evidence="2" id="KW-1185">Reference proteome</keyword>
<dbReference type="KEGG" id="lto:RGQ30_14230"/>
<dbReference type="RefSeq" id="WP_130556567.1">
    <property type="nucleotide sequence ID" value="NZ_AP028947.1"/>
</dbReference>
<protein>
    <submittedName>
        <fullName evidence="1">Uncharacterized protein</fullName>
    </submittedName>
</protein>
<dbReference type="Proteomes" id="UP001329151">
    <property type="component" value="Chromosome"/>
</dbReference>
<gene>
    <name evidence="1" type="ORF">RGQ30_14230</name>
</gene>
<accession>A0AA86IYM3</accession>
<organism evidence="1 2">
    <name type="scientific">Limnobacter thiooxidans</name>
    <dbReference type="NCBI Taxonomy" id="131080"/>
    <lineage>
        <taxon>Bacteria</taxon>
        <taxon>Pseudomonadati</taxon>
        <taxon>Pseudomonadota</taxon>
        <taxon>Betaproteobacteria</taxon>
        <taxon>Burkholderiales</taxon>
        <taxon>Burkholderiaceae</taxon>
        <taxon>Limnobacter</taxon>
    </lineage>
</organism>
<dbReference type="AlphaFoldDB" id="A0AA86IYM3"/>
<dbReference type="EMBL" id="AP028947">
    <property type="protein sequence ID" value="BET25922.1"/>
    <property type="molecule type" value="Genomic_DNA"/>
</dbReference>
<sequence>MTDTTAPLGGALAKILDALGLSTHDVESAAESDAYRIDFEEQFTIEIQRGFTQDCRISARVFNLGKSLQVQEQQLKRAIQLFSELIDDLPECISLGISDHDNCLRICIEIADTNAEQLMKQFHGFVHVAFAYKQTYLKHRTS</sequence>
<evidence type="ECO:0000313" key="1">
    <source>
        <dbReference type="EMBL" id="BET25922.1"/>
    </source>
</evidence>